<dbReference type="EMBL" id="SHKY01000001">
    <property type="protein sequence ID" value="RZU54054.1"/>
    <property type="molecule type" value="Genomic_DNA"/>
</dbReference>
<comment type="caution">
    <text evidence="1">The sequence shown here is derived from an EMBL/GenBank/DDBJ whole genome shotgun (WGS) entry which is preliminary data.</text>
</comment>
<reference evidence="1 2" key="1">
    <citation type="submission" date="2019-02" db="EMBL/GenBank/DDBJ databases">
        <title>Sequencing the genomes of 1000 actinobacteria strains.</title>
        <authorList>
            <person name="Klenk H.-P."/>
        </authorList>
    </citation>
    <scope>NUCLEOTIDE SEQUENCE [LARGE SCALE GENOMIC DNA]</scope>
    <source>
        <strain evidence="1 2">DSM 45162</strain>
    </source>
</reference>
<proteinExistence type="predicted"/>
<evidence type="ECO:0008006" key="3">
    <source>
        <dbReference type="Google" id="ProtNLM"/>
    </source>
</evidence>
<dbReference type="OrthoDB" id="4144896at2"/>
<evidence type="ECO:0000313" key="1">
    <source>
        <dbReference type="EMBL" id="RZU54054.1"/>
    </source>
</evidence>
<accession>A0A4Q7ZT44</accession>
<organism evidence="1 2">
    <name type="scientific">Krasilnikovia cinnamomea</name>
    <dbReference type="NCBI Taxonomy" id="349313"/>
    <lineage>
        <taxon>Bacteria</taxon>
        <taxon>Bacillati</taxon>
        <taxon>Actinomycetota</taxon>
        <taxon>Actinomycetes</taxon>
        <taxon>Micromonosporales</taxon>
        <taxon>Micromonosporaceae</taxon>
        <taxon>Krasilnikovia</taxon>
    </lineage>
</organism>
<gene>
    <name evidence="1" type="ORF">EV385_5991</name>
</gene>
<evidence type="ECO:0000313" key="2">
    <source>
        <dbReference type="Proteomes" id="UP000292564"/>
    </source>
</evidence>
<dbReference type="Proteomes" id="UP000292564">
    <property type="component" value="Unassembled WGS sequence"/>
</dbReference>
<protein>
    <recommendedName>
        <fullName evidence="3">IrrE N-terminal-like domain-containing protein</fullName>
    </recommendedName>
</protein>
<dbReference type="AlphaFoldDB" id="A0A4Q7ZT44"/>
<keyword evidence="2" id="KW-1185">Reference proteome</keyword>
<sequence>MPNRRMLRSCQAVVDSLSLPKPFSVGALLADLATRRGRPINVHTLDGAMTAHTCGLWISTDFSDDIFVEERTTAFHREHIILHEIGHLVCDHGAIHDGASTTFARLLPDLDPALVRRLLARTNYTDEQEQEAELVASLIRTAAGSRAGPPSGGVRGELELALGIRE</sequence>
<name>A0A4Q7ZT44_9ACTN</name>